<evidence type="ECO:0000256" key="13">
    <source>
        <dbReference type="SAM" id="MobiDB-lite"/>
    </source>
</evidence>
<evidence type="ECO:0000259" key="14">
    <source>
        <dbReference type="PROSITE" id="PS50089"/>
    </source>
</evidence>
<evidence type="ECO:0000256" key="11">
    <source>
        <dbReference type="ARBA" id="ARBA00035113"/>
    </source>
</evidence>
<comment type="catalytic activity">
    <reaction evidence="1">
        <text>S-ubiquitinyl-[E2 ubiquitin-conjugating enzyme]-L-cysteine + [acceptor protein]-L-lysine = [E2 ubiquitin-conjugating enzyme]-L-cysteine + N(6)-ubiquitinyl-[acceptor protein]-L-lysine.</text>
        <dbReference type="EC" id="2.3.2.27"/>
    </reaction>
</comment>
<dbReference type="Pfam" id="PF25447">
    <property type="entry name" value="RING_ZNF598"/>
    <property type="match status" value="1"/>
</dbReference>
<comment type="subcellular location">
    <subcellularLocation>
        <location evidence="2">Cytoplasm</location>
    </subcellularLocation>
</comment>
<evidence type="ECO:0000256" key="1">
    <source>
        <dbReference type="ARBA" id="ARBA00000900"/>
    </source>
</evidence>
<keyword evidence="8" id="KW-0479">Metal-binding</keyword>
<dbReference type="GO" id="GO:0016567">
    <property type="term" value="P:protein ubiquitination"/>
    <property type="evidence" value="ECO:0007669"/>
    <property type="project" value="TreeGrafter"/>
</dbReference>
<accession>A0AAV0W1A6</accession>
<keyword evidence="6" id="KW-0597">Phosphoprotein</keyword>
<keyword evidence="7" id="KW-0808">Transferase</keyword>
<reference evidence="15 16" key="1">
    <citation type="submission" date="2023-01" db="EMBL/GenBank/DDBJ databases">
        <authorList>
            <person name="Whitehead M."/>
        </authorList>
    </citation>
    <scope>NUCLEOTIDE SEQUENCE [LARGE SCALE GENOMIC DNA]</scope>
</reference>
<evidence type="ECO:0000313" key="15">
    <source>
        <dbReference type="EMBL" id="CAI6349273.1"/>
    </source>
</evidence>
<dbReference type="PROSITE" id="PS00028">
    <property type="entry name" value="ZINC_FINGER_C2H2_1"/>
    <property type="match status" value="1"/>
</dbReference>
<feature type="region of interest" description="Disordered" evidence="13">
    <location>
        <begin position="285"/>
        <end position="772"/>
    </location>
</feature>
<feature type="compositionally biased region" description="Basic and acidic residues" evidence="13">
    <location>
        <begin position="411"/>
        <end position="425"/>
    </location>
</feature>
<evidence type="ECO:0000256" key="6">
    <source>
        <dbReference type="ARBA" id="ARBA00022553"/>
    </source>
</evidence>
<keyword evidence="5" id="KW-0963">Cytoplasm</keyword>
<comment type="pathway">
    <text evidence="3">Protein modification; protein ubiquitination.</text>
</comment>
<evidence type="ECO:0000256" key="2">
    <source>
        <dbReference type="ARBA" id="ARBA00004496"/>
    </source>
</evidence>
<name>A0AAV0W1A6_9HEMI</name>
<feature type="compositionally biased region" description="Low complexity" evidence="13">
    <location>
        <begin position="445"/>
        <end position="459"/>
    </location>
</feature>
<evidence type="ECO:0000256" key="3">
    <source>
        <dbReference type="ARBA" id="ARBA00004906"/>
    </source>
</evidence>
<comment type="caution">
    <text evidence="15">The sequence shown here is derived from an EMBL/GenBank/DDBJ whole genome shotgun (WGS) entry which is preliminary data.</text>
</comment>
<dbReference type="CDD" id="cd16615">
    <property type="entry name" value="RING-HC_ZNF598"/>
    <property type="match status" value="1"/>
</dbReference>
<dbReference type="Gene3D" id="3.30.40.10">
    <property type="entry name" value="Zinc/RING finger domain, C3HC4 (zinc finger)"/>
    <property type="match status" value="1"/>
</dbReference>
<dbReference type="EC" id="2.3.2.27" evidence="4"/>
<keyword evidence="16" id="KW-1185">Reference proteome</keyword>
<feature type="compositionally biased region" description="Basic and acidic residues" evidence="13">
    <location>
        <begin position="487"/>
        <end position="509"/>
    </location>
</feature>
<dbReference type="GO" id="GO:0008270">
    <property type="term" value="F:zinc ion binding"/>
    <property type="evidence" value="ECO:0007669"/>
    <property type="project" value="UniProtKB-KW"/>
</dbReference>
<gene>
    <name evidence="15" type="ORF">MEUPH1_LOCUS5855</name>
</gene>
<keyword evidence="10" id="KW-0862">Zinc</keyword>
<dbReference type="AlphaFoldDB" id="A0AAV0W1A6"/>
<dbReference type="InterPro" id="IPR001841">
    <property type="entry name" value="Znf_RING"/>
</dbReference>
<dbReference type="EMBL" id="CARXXK010000001">
    <property type="protein sequence ID" value="CAI6349273.1"/>
    <property type="molecule type" value="Genomic_DNA"/>
</dbReference>
<dbReference type="InterPro" id="IPR044288">
    <property type="entry name" value="ZNF598/HEL2"/>
</dbReference>
<proteinExistence type="inferred from homology"/>
<dbReference type="PROSITE" id="PS50089">
    <property type="entry name" value="ZF_RING_2"/>
    <property type="match status" value="1"/>
</dbReference>
<comment type="similarity">
    <text evidence="11">Belongs to the ZNF598/HEL2 family.</text>
</comment>
<dbReference type="GO" id="GO:0005737">
    <property type="term" value="C:cytoplasm"/>
    <property type="evidence" value="ECO:0007669"/>
    <property type="project" value="UniProtKB-SubCell"/>
</dbReference>
<dbReference type="InterPro" id="IPR057634">
    <property type="entry name" value="PAH_ZNF598/HEL2"/>
</dbReference>
<evidence type="ECO:0000256" key="10">
    <source>
        <dbReference type="ARBA" id="ARBA00022833"/>
    </source>
</evidence>
<feature type="compositionally biased region" description="Polar residues" evidence="13">
    <location>
        <begin position="333"/>
        <end position="345"/>
    </location>
</feature>
<dbReference type="PANTHER" id="PTHR22938">
    <property type="entry name" value="ZINC FINGER PROTEIN 598"/>
    <property type="match status" value="1"/>
</dbReference>
<feature type="domain" description="RING-type" evidence="14">
    <location>
        <begin position="22"/>
        <end position="62"/>
    </location>
</feature>
<evidence type="ECO:0000256" key="12">
    <source>
        <dbReference type="PROSITE-ProRule" id="PRU00175"/>
    </source>
</evidence>
<dbReference type="SUPFAM" id="SSF57850">
    <property type="entry name" value="RING/U-box"/>
    <property type="match status" value="1"/>
</dbReference>
<dbReference type="Pfam" id="PF23202">
    <property type="entry name" value="PAH_ZNF598"/>
    <property type="match status" value="1"/>
</dbReference>
<evidence type="ECO:0000313" key="16">
    <source>
        <dbReference type="Proteomes" id="UP001160148"/>
    </source>
</evidence>
<feature type="compositionally biased region" description="Basic and acidic residues" evidence="13">
    <location>
        <begin position="693"/>
        <end position="705"/>
    </location>
</feature>
<evidence type="ECO:0000256" key="5">
    <source>
        <dbReference type="ARBA" id="ARBA00022490"/>
    </source>
</evidence>
<evidence type="ECO:0000256" key="4">
    <source>
        <dbReference type="ARBA" id="ARBA00012483"/>
    </source>
</evidence>
<keyword evidence="9 12" id="KW-0863">Zinc-finger</keyword>
<feature type="compositionally biased region" description="Low complexity" evidence="13">
    <location>
        <begin position="311"/>
        <end position="326"/>
    </location>
</feature>
<evidence type="ECO:0000256" key="7">
    <source>
        <dbReference type="ARBA" id="ARBA00022679"/>
    </source>
</evidence>
<feature type="compositionally biased region" description="Polar residues" evidence="13">
    <location>
        <begin position="560"/>
        <end position="589"/>
    </location>
</feature>
<dbReference type="SMART" id="SM00355">
    <property type="entry name" value="ZnF_C2H2"/>
    <property type="match status" value="5"/>
</dbReference>
<sequence length="908" mass="102913">MDRRPSSYRPRPASSKPSGPSCVICFKIQSIYSIGTCDHPVCYECSTTMRVLCDQKECPICRRILTKVIFTKEEVDLFKNLEERSYPRYNKKYGIAFGDLSVENSFDQLLRCYCKKCYERPEFTAFEQLAKHMERNHRLYACRLCVNNLKIFPSQRRWYNYDELTRHEECGDPDNTSHRGHPECQFCKVRYLDKDELYKHLRKDHFFCHFCDADGIQDYYMTYDWLRKHYFDKHYLCEEGNCVNEQYTSVFRTSIDLQAHKAQTHSRDLGKQGYKEARTLKLEFTLRPRHNPTVEAGRPNQYQPPRPRQPPSDYSYHDSYNSSSFSGGPEPSAATSSDRSINVRNTADFPSLNGQHTTVLPCARTRKQNQSVNTRDLHSFPALGQDPQPSVAPKAQKPPVNSIRMAAVLKKPAEPPKPDRNKDAKVPSGPRLPNQARDFPSLDGNQNQNHQPQQQQQNHQHPRLAANKEMAAASGSGGGSWVSKAKTGNENEKKKVKKEPAAIKKKIAEAPKVPGPSDFPNLNKKYEPSKSNLAKLGGNKKKSENSKKVAPAEINGSGSGTVQNGKKNLQTVDSNSSNKENCNKPNTKTVDAVQMCNGEIKTATSTNNKAVAGKTEVIKPATAAPVEVPKREQSKKKESALVGRTVAQPDEESVSDANNPKDKKKRKKTEIRGEQQQQQQQQQQPTSTGHQQQDNHHQQQQENHHQQQLQNNYIKMPTPKIPPGFENAYQQQPQQQVRAPPGLSGNRGPSPAAQNHHRVKAPPGLSLSDSGGDGGKPFEYLHPVGSSVRNKVLINNLMAALIPARDERFDTFEKFKEMSTLFRKHVITAFDFYSYCVEALAPHSFESVFQELVLLLPDIQKQRELLFIYNRNSRHEMNVEVCKHCRQVLRASDLESHQSVHSSTTARS</sequence>
<evidence type="ECO:0000256" key="8">
    <source>
        <dbReference type="ARBA" id="ARBA00022723"/>
    </source>
</evidence>
<dbReference type="InterPro" id="IPR013087">
    <property type="entry name" value="Znf_C2H2_type"/>
</dbReference>
<dbReference type="InterPro" id="IPR013083">
    <property type="entry name" value="Znf_RING/FYVE/PHD"/>
</dbReference>
<dbReference type="GO" id="GO:0061630">
    <property type="term" value="F:ubiquitin protein ligase activity"/>
    <property type="evidence" value="ECO:0007669"/>
    <property type="project" value="UniProtKB-EC"/>
</dbReference>
<dbReference type="GO" id="GO:0072344">
    <property type="term" value="P:rescue of stalled ribosome"/>
    <property type="evidence" value="ECO:0007669"/>
    <property type="project" value="InterPro"/>
</dbReference>
<feature type="compositionally biased region" description="Low complexity" evidence="13">
    <location>
        <begin position="675"/>
        <end position="684"/>
    </location>
</feature>
<dbReference type="GO" id="GO:0043022">
    <property type="term" value="F:ribosome binding"/>
    <property type="evidence" value="ECO:0007669"/>
    <property type="project" value="TreeGrafter"/>
</dbReference>
<protein>
    <recommendedName>
        <fullName evidence="4">RING-type E3 ubiquitin transferase</fullName>
        <ecNumber evidence="4">2.3.2.27</ecNumber>
    </recommendedName>
</protein>
<dbReference type="InterPro" id="IPR041888">
    <property type="entry name" value="RING-HC_ZNF598/HEL2"/>
</dbReference>
<dbReference type="PANTHER" id="PTHR22938:SF0">
    <property type="entry name" value="E3 UBIQUITIN-PROTEIN LIGASE ZNF598"/>
    <property type="match status" value="1"/>
</dbReference>
<dbReference type="Proteomes" id="UP001160148">
    <property type="component" value="Unassembled WGS sequence"/>
</dbReference>
<evidence type="ECO:0000256" key="9">
    <source>
        <dbReference type="ARBA" id="ARBA00022771"/>
    </source>
</evidence>
<feature type="compositionally biased region" description="Basic and acidic residues" evidence="13">
    <location>
        <begin position="628"/>
        <end position="639"/>
    </location>
</feature>
<organism evidence="15 16">
    <name type="scientific">Macrosiphum euphorbiae</name>
    <name type="common">potato aphid</name>
    <dbReference type="NCBI Taxonomy" id="13131"/>
    <lineage>
        <taxon>Eukaryota</taxon>
        <taxon>Metazoa</taxon>
        <taxon>Ecdysozoa</taxon>
        <taxon>Arthropoda</taxon>
        <taxon>Hexapoda</taxon>
        <taxon>Insecta</taxon>
        <taxon>Pterygota</taxon>
        <taxon>Neoptera</taxon>
        <taxon>Paraneoptera</taxon>
        <taxon>Hemiptera</taxon>
        <taxon>Sternorrhyncha</taxon>
        <taxon>Aphidomorpha</taxon>
        <taxon>Aphidoidea</taxon>
        <taxon>Aphididae</taxon>
        <taxon>Macrosiphini</taxon>
        <taxon>Macrosiphum</taxon>
    </lineage>
</organism>